<proteinExistence type="predicted"/>
<dbReference type="InterPro" id="IPR036691">
    <property type="entry name" value="Endo/exonu/phosph_ase_sf"/>
</dbReference>
<dbReference type="Gene3D" id="3.60.10.10">
    <property type="entry name" value="Endonuclease/exonuclease/phosphatase"/>
    <property type="match status" value="1"/>
</dbReference>
<dbReference type="PANTHER" id="PTHR16320:SF1">
    <property type="entry name" value="SPHINGOMYELINASE DDB_G0288017"/>
    <property type="match status" value="1"/>
</dbReference>
<dbReference type="EMBL" id="BAAAQD010000025">
    <property type="protein sequence ID" value="GAA1556357.1"/>
    <property type="molecule type" value="Genomic_DNA"/>
</dbReference>
<comment type="caution">
    <text evidence="2">The sequence shown here is derived from an EMBL/GenBank/DDBJ whole genome shotgun (WGS) entry which is preliminary data.</text>
</comment>
<protein>
    <recommendedName>
        <fullName evidence="1">Endonuclease/exonuclease/phosphatase domain-containing protein</fullName>
    </recommendedName>
</protein>
<dbReference type="Proteomes" id="UP001501470">
    <property type="component" value="Unassembled WGS sequence"/>
</dbReference>
<dbReference type="Pfam" id="PF03372">
    <property type="entry name" value="Exo_endo_phos"/>
    <property type="match status" value="1"/>
</dbReference>
<name>A0ABP4N9A0_9ACTN</name>
<sequence length="263" mass="28791">MIDVRLLTFNTLMRDDVPARLRALGPVLERAAYDVVCLQEVLHGGSVRLLRRGAGYRHVAVTRAALPSGGLMLMSRWPILRYRFARFRMAGPLRTEQLMRKGAQLAVVETPAGPLAVVNTHLSANRDDDWSDGNRFTRVIRQELDHLARLVRGFEPELPAVVVGDFNVPRDSAAFTGFAAAAGLRDVLAGDPTTTFRPTPRWPAPPALDQVLVRDGAGRPVVASARTVLRDAVRVPDGRELFLSDHYGLEADLSLAGPSTGME</sequence>
<dbReference type="InterPro" id="IPR005135">
    <property type="entry name" value="Endo/exonuclease/phosphatase"/>
</dbReference>
<accession>A0ABP4N9A0</accession>
<keyword evidence="3" id="KW-1185">Reference proteome</keyword>
<reference evidence="3" key="1">
    <citation type="journal article" date="2019" name="Int. J. Syst. Evol. Microbiol.">
        <title>The Global Catalogue of Microorganisms (GCM) 10K type strain sequencing project: providing services to taxonomists for standard genome sequencing and annotation.</title>
        <authorList>
            <consortium name="The Broad Institute Genomics Platform"/>
            <consortium name="The Broad Institute Genome Sequencing Center for Infectious Disease"/>
            <person name="Wu L."/>
            <person name="Ma J."/>
        </authorList>
    </citation>
    <scope>NUCLEOTIDE SEQUENCE [LARGE SCALE GENOMIC DNA]</scope>
    <source>
        <strain evidence="3">JCM 15933</strain>
    </source>
</reference>
<evidence type="ECO:0000313" key="3">
    <source>
        <dbReference type="Proteomes" id="UP001501470"/>
    </source>
</evidence>
<dbReference type="SUPFAM" id="SSF56219">
    <property type="entry name" value="DNase I-like"/>
    <property type="match status" value="1"/>
</dbReference>
<organism evidence="2 3">
    <name type="scientific">Dactylosporangium maewongense</name>
    <dbReference type="NCBI Taxonomy" id="634393"/>
    <lineage>
        <taxon>Bacteria</taxon>
        <taxon>Bacillati</taxon>
        <taxon>Actinomycetota</taxon>
        <taxon>Actinomycetes</taxon>
        <taxon>Micromonosporales</taxon>
        <taxon>Micromonosporaceae</taxon>
        <taxon>Dactylosporangium</taxon>
    </lineage>
</organism>
<evidence type="ECO:0000313" key="2">
    <source>
        <dbReference type="EMBL" id="GAA1556357.1"/>
    </source>
</evidence>
<gene>
    <name evidence="2" type="ORF">GCM10009827_091550</name>
</gene>
<dbReference type="InterPro" id="IPR038772">
    <property type="entry name" value="Sph/SMPD2-like"/>
</dbReference>
<dbReference type="RefSeq" id="WP_344510698.1">
    <property type="nucleotide sequence ID" value="NZ_BAAAQD010000025.1"/>
</dbReference>
<dbReference type="PANTHER" id="PTHR16320">
    <property type="entry name" value="SPHINGOMYELINASE FAMILY MEMBER"/>
    <property type="match status" value="1"/>
</dbReference>
<evidence type="ECO:0000259" key="1">
    <source>
        <dbReference type="Pfam" id="PF03372"/>
    </source>
</evidence>
<feature type="domain" description="Endonuclease/exonuclease/phosphatase" evidence="1">
    <location>
        <begin position="7"/>
        <end position="246"/>
    </location>
</feature>